<dbReference type="HOGENOM" id="CLU_556298_0_0_9"/>
<keyword evidence="1" id="KW-0732">Signal</keyword>
<name>A0A075RG20_BRELA</name>
<protein>
    <recommendedName>
        <fullName evidence="2">YcdB/YcdC repeated domain-containing protein</fullName>
    </recommendedName>
</protein>
<keyword evidence="4" id="KW-1185">Reference proteome</keyword>
<sequence length="490" mass="54633">MKKSTNKTVLSLMAALMLSSTPVWASAKTISEEPEKIQTIQELDQVVKKSIKQLTEILPELKELTRIEVLPYSEGKTRVVLSKEKGMKFPSADIIIDSKSGVIQEFDIRKKDIYSDEPANKEMAKEKGEAFLKKLLGDRADQYKVKEKIGTGGGDGTTDRHAWINISFNRVIDDIELKDDQYYLQINPNGDIIGMEKRNATSSDEELPKPEKLISKKQVEETLSKMIFSYISADDGRVVYLFNSTPYVNAETGEKIGTFQDTFYSDAYPANASGKKLVAHTPDEAAEILQSVLGFDVKGLTLAEEPDKDTLVYTWYKKDEAVAMVKTKDDQVLSVVIDDENKDDEKAAISPEKGQELAVKTLQKYLGDDVKELINKSWKTNKGPGIVIHYKIHQAHEGILVSDRTYSVTVNRATGKVTAIRGLGTTSDKLPDKDSIIDPETATKALLKETPLTLVYITEKTTGNEGDAYLAYTVDRDVRINGITGEREEE</sequence>
<evidence type="ECO:0000313" key="4">
    <source>
        <dbReference type="Proteomes" id="UP000005850"/>
    </source>
</evidence>
<organism evidence="3 4">
    <name type="scientific">Brevibacillus laterosporus LMG 15441</name>
    <dbReference type="NCBI Taxonomy" id="1042163"/>
    <lineage>
        <taxon>Bacteria</taxon>
        <taxon>Bacillati</taxon>
        <taxon>Bacillota</taxon>
        <taxon>Bacilli</taxon>
        <taxon>Bacillales</taxon>
        <taxon>Paenibacillaceae</taxon>
        <taxon>Brevibacillus</taxon>
    </lineage>
</organism>
<evidence type="ECO:0000259" key="2">
    <source>
        <dbReference type="Pfam" id="PF16244"/>
    </source>
</evidence>
<feature type="chain" id="PRO_5039274417" description="YcdB/YcdC repeated domain-containing protein" evidence="1">
    <location>
        <begin position="26"/>
        <end position="490"/>
    </location>
</feature>
<dbReference type="EMBL" id="CP007806">
    <property type="protein sequence ID" value="AIG28215.1"/>
    <property type="molecule type" value="Genomic_DNA"/>
</dbReference>
<accession>A0A075RG20</accession>
<dbReference type="RefSeq" id="WP_003334807.1">
    <property type="nucleotide sequence ID" value="NZ_CP007806.1"/>
</dbReference>
<dbReference type="KEGG" id="blr:BRLA_c039320"/>
<proteinExistence type="predicted"/>
<dbReference type="InterPro" id="IPR032599">
    <property type="entry name" value="YcdB/YcdC_rep_domain"/>
</dbReference>
<gene>
    <name evidence="3" type="ORF">BRLA_c039320</name>
</gene>
<dbReference type="eggNOG" id="ENOG502Z8UD">
    <property type="taxonomic scope" value="Bacteria"/>
</dbReference>
<reference evidence="3 4" key="1">
    <citation type="journal article" date="2011" name="J. Bacteriol.">
        <title>Genome sequence of Brevibacillus laterosporus LMG 15441, a pathogen of invertebrates.</title>
        <authorList>
            <person name="Djukic M."/>
            <person name="Poehlein A."/>
            <person name="Thurmer A."/>
            <person name="Daniel R."/>
        </authorList>
    </citation>
    <scope>NUCLEOTIDE SEQUENCE [LARGE SCALE GENOMIC DNA]</scope>
    <source>
        <strain evidence="3 4">LMG 15441</strain>
    </source>
</reference>
<evidence type="ECO:0000313" key="3">
    <source>
        <dbReference type="EMBL" id="AIG28215.1"/>
    </source>
</evidence>
<evidence type="ECO:0000256" key="1">
    <source>
        <dbReference type="SAM" id="SignalP"/>
    </source>
</evidence>
<dbReference type="Proteomes" id="UP000005850">
    <property type="component" value="Chromosome"/>
</dbReference>
<feature type="domain" description="YcdB/YcdC repeated" evidence="2">
    <location>
        <begin position="48"/>
        <end position="193"/>
    </location>
</feature>
<dbReference type="STRING" id="1042163.BRLA_c039320"/>
<feature type="signal peptide" evidence="1">
    <location>
        <begin position="1"/>
        <end position="25"/>
    </location>
</feature>
<dbReference type="Pfam" id="PF16244">
    <property type="entry name" value="DUF4901"/>
    <property type="match status" value="1"/>
</dbReference>
<dbReference type="AlphaFoldDB" id="A0A075RG20"/>